<proteinExistence type="inferred from homology"/>
<dbReference type="PROSITE" id="PS51318">
    <property type="entry name" value="TAT"/>
    <property type="match status" value="1"/>
</dbReference>
<dbReference type="InterPro" id="IPR023296">
    <property type="entry name" value="Glyco_hydro_beta-prop_sf"/>
</dbReference>
<evidence type="ECO:0000256" key="5">
    <source>
        <dbReference type="SAM" id="SignalP"/>
    </source>
</evidence>
<protein>
    <submittedName>
        <fullName evidence="6">Family 43 glycosylhydrolase</fullName>
    </submittedName>
</protein>
<feature type="region of interest" description="Disordered" evidence="4">
    <location>
        <begin position="85"/>
        <end position="104"/>
    </location>
</feature>
<evidence type="ECO:0000313" key="7">
    <source>
        <dbReference type="Proteomes" id="UP000831796"/>
    </source>
</evidence>
<dbReference type="Pfam" id="PF04616">
    <property type="entry name" value="Glyco_hydro_43"/>
    <property type="match status" value="1"/>
</dbReference>
<feature type="chain" id="PRO_5035755765" evidence="5">
    <location>
        <begin position="27"/>
        <end position="104"/>
    </location>
</feature>
<gene>
    <name evidence="6" type="ORF">MUN79_25845</name>
</gene>
<accession>A0A8T9Q4S5</accession>
<dbReference type="Proteomes" id="UP000831796">
    <property type="component" value="Chromosome"/>
</dbReference>
<reference evidence="6" key="1">
    <citation type="submission" date="2022-04" db="EMBL/GenBank/DDBJ databases">
        <title>Hymenobacter sp. isolated from the air.</title>
        <authorList>
            <person name="Won M."/>
            <person name="Lee C.-M."/>
            <person name="Woen H.-Y."/>
            <person name="Kwon S.-W."/>
        </authorList>
    </citation>
    <scope>NUCLEOTIDE SEQUENCE</scope>
    <source>
        <strain evidence="6">5116S-3</strain>
    </source>
</reference>
<organism evidence="6 7">
    <name type="scientific">Hymenobacter cellulosilyticus</name>
    <dbReference type="NCBI Taxonomy" id="2932248"/>
    <lineage>
        <taxon>Bacteria</taxon>
        <taxon>Pseudomonadati</taxon>
        <taxon>Bacteroidota</taxon>
        <taxon>Cytophagia</taxon>
        <taxon>Cytophagales</taxon>
        <taxon>Hymenobacteraceae</taxon>
        <taxon>Hymenobacter</taxon>
    </lineage>
</organism>
<comment type="similarity">
    <text evidence="1">Belongs to the glycosyl hydrolase 43 family.</text>
</comment>
<evidence type="ECO:0000256" key="4">
    <source>
        <dbReference type="SAM" id="MobiDB-lite"/>
    </source>
</evidence>
<feature type="signal peptide" evidence="5">
    <location>
        <begin position="1"/>
        <end position="26"/>
    </location>
</feature>
<dbReference type="InterPro" id="IPR006710">
    <property type="entry name" value="Glyco_hydro_43"/>
</dbReference>
<evidence type="ECO:0000313" key="6">
    <source>
        <dbReference type="EMBL" id="UOQ71972.1"/>
    </source>
</evidence>
<keyword evidence="2" id="KW-0378">Hydrolase</keyword>
<dbReference type="SUPFAM" id="SSF75005">
    <property type="entry name" value="Arabinanase/levansucrase/invertase"/>
    <property type="match status" value="1"/>
</dbReference>
<dbReference type="GO" id="GO:0004553">
    <property type="term" value="F:hydrolase activity, hydrolyzing O-glycosyl compounds"/>
    <property type="evidence" value="ECO:0007669"/>
    <property type="project" value="InterPro"/>
</dbReference>
<keyword evidence="7" id="KW-1185">Reference proteome</keyword>
<keyword evidence="5" id="KW-0732">Signal</keyword>
<dbReference type="AlphaFoldDB" id="A0A8T9Q4S5"/>
<name>A0A8T9Q4S5_9BACT</name>
<evidence type="ECO:0000256" key="3">
    <source>
        <dbReference type="ARBA" id="ARBA00023295"/>
    </source>
</evidence>
<dbReference type="Gene3D" id="2.115.10.20">
    <property type="entry name" value="Glycosyl hydrolase domain, family 43"/>
    <property type="match status" value="1"/>
</dbReference>
<evidence type="ECO:0000256" key="2">
    <source>
        <dbReference type="ARBA" id="ARBA00022801"/>
    </source>
</evidence>
<dbReference type="GO" id="GO:0005975">
    <property type="term" value="P:carbohydrate metabolic process"/>
    <property type="evidence" value="ECO:0007669"/>
    <property type="project" value="InterPro"/>
</dbReference>
<dbReference type="InterPro" id="IPR006311">
    <property type="entry name" value="TAT_signal"/>
</dbReference>
<dbReference type="EMBL" id="CP095046">
    <property type="protein sequence ID" value="UOQ71972.1"/>
    <property type="molecule type" value="Genomic_DNA"/>
</dbReference>
<keyword evidence="3" id="KW-0326">Glycosidase</keyword>
<evidence type="ECO:0000256" key="1">
    <source>
        <dbReference type="ARBA" id="ARBA00009865"/>
    </source>
</evidence>
<dbReference type="KEGG" id="hcu:MUN79_25845"/>
<sequence>MPSRRHFLQQATSGLAALALHSQALARAAARTYTNPVYAGQFPDPFVLRHQGRYYAFGTTGQGRTADGRIFTVLTSTNLVDWKPAGGALTPPQGATGADFWARK</sequence>